<gene>
    <name evidence="1" type="ORF">MCU_01228</name>
</gene>
<accession>A0ABN0GJ38</accession>
<sequence>MDYSWLEKLKGTRNNCNRISFPLPLEVLKIFETSHLLSRHDFFSAIRRVFLVRIIYAIDWI</sequence>
<dbReference type="Proteomes" id="UP000008942">
    <property type="component" value="Unassembled WGS sequence"/>
</dbReference>
<protein>
    <submittedName>
        <fullName evidence="1">Uncharacterized protein</fullName>
    </submittedName>
</protein>
<name>A0ABN0GJ38_BAREL</name>
<comment type="caution">
    <text evidence="1">The sequence shown here is derived from an EMBL/GenBank/DDBJ whole genome shotgun (WGS) entry which is preliminary data.</text>
</comment>
<reference evidence="1 2" key="1">
    <citation type="submission" date="2012-03" db="EMBL/GenBank/DDBJ databases">
        <title>The Genome Sequence of Bartonella elizabethae Re6043vi.</title>
        <authorList>
            <consortium name="The Broad Institute Genome Sequencing Platform"/>
            <consortium name="The Broad Institute Genome Sequencing Center for Infectious Disease"/>
            <person name="Feldgarden M."/>
            <person name="Kirby J."/>
            <person name="Kosoy M."/>
            <person name="Birtles R."/>
            <person name="Probert W.S."/>
            <person name="Chiaraviglio L."/>
            <person name="Young S.K."/>
            <person name="Zeng Q."/>
            <person name="Gargeya S."/>
            <person name="Fitzgerald M."/>
            <person name="Haas B."/>
            <person name="Abouelleil A."/>
            <person name="Alvarado L."/>
            <person name="Arachchi H.M."/>
            <person name="Berlin A."/>
            <person name="Chapman S.B."/>
            <person name="Gearin G."/>
            <person name="Goldberg J."/>
            <person name="Griggs A."/>
            <person name="Gujja S."/>
            <person name="Hansen M."/>
            <person name="Heiman D."/>
            <person name="Howarth C."/>
            <person name="Larimer J."/>
            <person name="Lui A."/>
            <person name="MacDonald P.J.P."/>
            <person name="McCowen C."/>
            <person name="Montmayeur A."/>
            <person name="Murphy C."/>
            <person name="Neiman D."/>
            <person name="Pearson M."/>
            <person name="Priest M."/>
            <person name="Roberts A."/>
            <person name="Saif S."/>
            <person name="Shea T."/>
            <person name="Sisk P."/>
            <person name="Stolte C."/>
            <person name="Sykes S."/>
            <person name="Wortman J."/>
            <person name="Nusbaum C."/>
            <person name="Birren B."/>
        </authorList>
    </citation>
    <scope>NUCLEOTIDE SEQUENCE [LARGE SCALE GENOMIC DNA]</scope>
    <source>
        <strain evidence="1 2">Re6043vi</strain>
    </source>
</reference>
<evidence type="ECO:0000313" key="2">
    <source>
        <dbReference type="Proteomes" id="UP000008942"/>
    </source>
</evidence>
<proteinExistence type="predicted"/>
<dbReference type="EMBL" id="AILW01000005">
    <property type="protein sequence ID" value="EJF83242.1"/>
    <property type="molecule type" value="Genomic_DNA"/>
</dbReference>
<organism evidence="1 2">
    <name type="scientific">Bartonella elizabethae Re6043vi</name>
    <dbReference type="NCBI Taxonomy" id="1094554"/>
    <lineage>
        <taxon>Bacteria</taxon>
        <taxon>Pseudomonadati</taxon>
        <taxon>Pseudomonadota</taxon>
        <taxon>Alphaproteobacteria</taxon>
        <taxon>Hyphomicrobiales</taxon>
        <taxon>Bartonellaceae</taxon>
        <taxon>Bartonella</taxon>
    </lineage>
</organism>
<keyword evidence="2" id="KW-1185">Reference proteome</keyword>
<evidence type="ECO:0000313" key="1">
    <source>
        <dbReference type="EMBL" id="EJF83242.1"/>
    </source>
</evidence>